<comment type="caution">
    <text evidence="1">The sequence shown here is derived from an EMBL/GenBank/DDBJ whole genome shotgun (WGS) entry which is preliminary data.</text>
</comment>
<gene>
    <name evidence="1" type="ORF">P872_11200</name>
</gene>
<protein>
    <submittedName>
        <fullName evidence="1">Uncharacterized protein</fullName>
    </submittedName>
</protein>
<evidence type="ECO:0000313" key="2">
    <source>
        <dbReference type="Proteomes" id="UP000016843"/>
    </source>
</evidence>
<evidence type="ECO:0000313" key="1">
    <source>
        <dbReference type="EMBL" id="ERM80875.1"/>
    </source>
</evidence>
<reference evidence="1 2" key="1">
    <citation type="journal article" date="2013" name="Genome Announc.">
        <title>Draft Genome Sequence of the Psychrophilic and Alkaliphilic Rhodonellum psychrophilum Strain GCM71T.</title>
        <authorList>
            <person name="Hauptmann A.L."/>
            <person name="Glaring M.A."/>
            <person name="Hallin P.F."/>
            <person name="Prieme A."/>
            <person name="Stougaard P."/>
        </authorList>
    </citation>
    <scope>NUCLEOTIDE SEQUENCE [LARGE SCALE GENOMIC DNA]</scope>
    <source>
        <strain evidence="1 2">GCM71</strain>
    </source>
</reference>
<sequence length="64" mass="7426">MIINNKVPFIKNIQFFFMARIFSFPSYFSNLYKNKPFKIGLFHTRFFGQSGPSPAKIDDALCSP</sequence>
<organism evidence="1 2">
    <name type="scientific">Rhodonellum psychrophilum GCM71 = DSM 17998</name>
    <dbReference type="NCBI Taxonomy" id="1123057"/>
    <lineage>
        <taxon>Bacteria</taxon>
        <taxon>Pseudomonadati</taxon>
        <taxon>Bacteroidota</taxon>
        <taxon>Cytophagia</taxon>
        <taxon>Cytophagales</taxon>
        <taxon>Cytophagaceae</taxon>
        <taxon>Rhodonellum</taxon>
    </lineage>
</organism>
<dbReference type="EMBL" id="AWXR01000073">
    <property type="protein sequence ID" value="ERM80875.1"/>
    <property type="molecule type" value="Genomic_DNA"/>
</dbReference>
<keyword evidence="2" id="KW-1185">Reference proteome</keyword>
<dbReference type="AlphaFoldDB" id="U5BKB0"/>
<name>U5BKB0_9BACT</name>
<accession>U5BKB0</accession>
<dbReference type="Proteomes" id="UP000016843">
    <property type="component" value="Unassembled WGS sequence"/>
</dbReference>
<proteinExistence type="predicted"/>